<dbReference type="PROSITE" id="PS50104">
    <property type="entry name" value="TIR"/>
    <property type="match status" value="1"/>
</dbReference>
<dbReference type="InterPro" id="IPR035897">
    <property type="entry name" value="Toll_tir_struct_dom_sf"/>
</dbReference>
<gene>
    <name evidence="2" type="ORF">C7959_12937</name>
</gene>
<feature type="domain" description="TIR" evidence="1">
    <location>
        <begin position="131"/>
        <end position="256"/>
    </location>
</feature>
<evidence type="ECO:0000313" key="3">
    <source>
        <dbReference type="Proteomes" id="UP000295832"/>
    </source>
</evidence>
<protein>
    <recommendedName>
        <fullName evidence="1">TIR domain-containing protein</fullName>
    </recommendedName>
</protein>
<dbReference type="GO" id="GO:0007165">
    <property type="term" value="P:signal transduction"/>
    <property type="evidence" value="ECO:0007669"/>
    <property type="project" value="InterPro"/>
</dbReference>
<evidence type="ECO:0000313" key="2">
    <source>
        <dbReference type="EMBL" id="TDX48376.1"/>
    </source>
</evidence>
<reference evidence="2 3" key="1">
    <citation type="submission" date="2019-03" db="EMBL/GenBank/DDBJ databases">
        <title>Subsurface microbial communities from deep shales in Ohio and West Virginia, USA.</title>
        <authorList>
            <person name="Wrighton K."/>
        </authorList>
    </citation>
    <scope>NUCLEOTIDE SEQUENCE [LARGE SCALE GENOMIC DNA]</scope>
    <source>
        <strain evidence="2 3">MSL 6dP</strain>
    </source>
</reference>
<accession>A0A4R8GR96</accession>
<dbReference type="EMBL" id="SOEG01000029">
    <property type="protein sequence ID" value="TDX48376.1"/>
    <property type="molecule type" value="Genomic_DNA"/>
</dbReference>
<name>A0A4R8GR96_9FIRM</name>
<dbReference type="Proteomes" id="UP000295832">
    <property type="component" value="Unassembled WGS sequence"/>
</dbReference>
<dbReference type="SUPFAM" id="SSF52200">
    <property type="entry name" value="Toll/Interleukin receptor TIR domain"/>
    <property type="match status" value="1"/>
</dbReference>
<keyword evidence="3" id="KW-1185">Reference proteome</keyword>
<comment type="caution">
    <text evidence="2">The sequence shown here is derived from an EMBL/GenBank/DDBJ whole genome shotgun (WGS) entry which is preliminary data.</text>
</comment>
<dbReference type="AlphaFoldDB" id="A0A4R8GR96"/>
<dbReference type="InterPro" id="IPR000157">
    <property type="entry name" value="TIR_dom"/>
</dbReference>
<evidence type="ECO:0000259" key="1">
    <source>
        <dbReference type="PROSITE" id="PS50104"/>
    </source>
</evidence>
<sequence>MFYHILISTEETDEVYEIDHEDLNYIKENMAKPYLQNKDFQVDGYFIEPSKVKRMIITTTGKASNYLREAKQSQVSPGVLYVYSRKECVFEIDDYKEDITREVFEEIKENITKNEEKTLKKSNDDSADSNEDTTIFLAYSYREDDDEFVSGFKELLENKGYKVIDGKADRLGSISDAIIEKIQISDIAVIVMTKRDKKENGKFTTAAWLLEEKGAAIAFDKDVAMFVEEGIDETDIGGLQGDAQRFHFTRNNFLKVVMNFVKILEVE</sequence>
<dbReference type="Gene3D" id="3.40.50.10140">
    <property type="entry name" value="Toll/interleukin-1 receptor homology (TIR) domain"/>
    <property type="match status" value="1"/>
</dbReference>
<dbReference type="RefSeq" id="WP_089750510.1">
    <property type="nucleotide sequence ID" value="NZ_SOEG01000029.1"/>
</dbReference>
<organism evidence="2 3">
    <name type="scientific">Orenia marismortui</name>
    <dbReference type="NCBI Taxonomy" id="46469"/>
    <lineage>
        <taxon>Bacteria</taxon>
        <taxon>Bacillati</taxon>
        <taxon>Bacillota</taxon>
        <taxon>Clostridia</taxon>
        <taxon>Halanaerobiales</taxon>
        <taxon>Halobacteroidaceae</taxon>
        <taxon>Orenia</taxon>
    </lineage>
</organism>
<proteinExistence type="predicted"/>